<dbReference type="KEGG" id="mpur:MARPU_01370"/>
<dbReference type="HOGENOM" id="CLU_056549_0_0_6"/>
<gene>
    <name evidence="5" type="ORF">MARPU_01370</name>
</gene>
<dbReference type="NCBIfam" id="TIGR01834">
    <property type="entry name" value="PHA_synth_III_E"/>
    <property type="match status" value="1"/>
</dbReference>
<dbReference type="InterPro" id="IPR010123">
    <property type="entry name" value="PHA_synth_III_E"/>
</dbReference>
<comment type="pathway">
    <text evidence="1">Biopolymer metabolism; poly-(R)-3-hydroxybutanoate biosynthesis.</text>
</comment>
<accession>W0DZG1</accession>
<dbReference type="AlphaFoldDB" id="W0DZG1"/>
<dbReference type="Pfam" id="PF09712">
    <property type="entry name" value="PHA_synth_III_E"/>
    <property type="match status" value="1"/>
</dbReference>
<evidence type="ECO:0000256" key="3">
    <source>
        <dbReference type="ARBA" id="ARBA00022752"/>
    </source>
</evidence>
<dbReference type="GO" id="GO:0042619">
    <property type="term" value="P:poly-hydroxybutyrate biosynthetic process"/>
    <property type="evidence" value="ECO:0007669"/>
    <property type="project" value="UniProtKB-KW"/>
</dbReference>
<organism evidence="5 6">
    <name type="scientific">Marichromatium purpuratum 984</name>
    <dbReference type="NCBI Taxonomy" id="765910"/>
    <lineage>
        <taxon>Bacteria</taxon>
        <taxon>Pseudomonadati</taxon>
        <taxon>Pseudomonadota</taxon>
        <taxon>Gammaproteobacteria</taxon>
        <taxon>Chromatiales</taxon>
        <taxon>Chromatiaceae</taxon>
        <taxon>Marichromatium</taxon>
    </lineage>
</organism>
<evidence type="ECO:0000313" key="5">
    <source>
        <dbReference type="EMBL" id="AHF02653.1"/>
    </source>
</evidence>
<dbReference type="OrthoDB" id="6115526at2"/>
<evidence type="ECO:0000256" key="4">
    <source>
        <dbReference type="SAM" id="MobiDB-lite"/>
    </source>
</evidence>
<dbReference type="RefSeq" id="WP_005224549.1">
    <property type="nucleotide sequence ID" value="NZ_CP007031.1"/>
</dbReference>
<feature type="compositionally biased region" description="Low complexity" evidence="4">
    <location>
        <begin position="328"/>
        <end position="340"/>
    </location>
</feature>
<dbReference type="STRING" id="765910.MARPU_01370"/>
<evidence type="ECO:0000256" key="1">
    <source>
        <dbReference type="ARBA" id="ARBA00004683"/>
    </source>
</evidence>
<proteinExistence type="predicted"/>
<name>W0DZG1_MARPU</name>
<dbReference type="UniPathway" id="UPA00917"/>
<evidence type="ECO:0000256" key="2">
    <source>
        <dbReference type="ARBA" id="ARBA00019066"/>
    </source>
</evidence>
<sequence>MSKGIFFDDDWLELQRKYWDGWTEMSRKAMGATEHAKPTNAWSESIEQWWRAMSPAAPDSTRAFMDKLIEQGQTLFGLGEQFVNGGSDSKDPMSTWLKAMEEMQQRFSGGLDGGGNEAMQRMSAFWELPLDNWQRMMSSLSPVPGDFLRNMPHDQLKDRLDQALSAPGLGYTREEQAQYQELLRCSMDYQSALQEYTGFYSRLGMKSVERMGSFIQGVVESGKSVDSARALYDNWVGCCESVYAEEVATPEYARIHGRLINAQMRFKKRMSVIVDENLGALNMPTRSELRTLQDRLQETRRENKQLRCRLHQLEKRVEAALGEPAKEPATALKRTPATRKTTARKKTTAKPTTSS</sequence>
<dbReference type="Proteomes" id="UP000005275">
    <property type="component" value="Chromosome"/>
</dbReference>
<feature type="region of interest" description="Disordered" evidence="4">
    <location>
        <begin position="319"/>
        <end position="355"/>
    </location>
</feature>
<keyword evidence="6" id="KW-1185">Reference proteome</keyword>
<keyword evidence="3" id="KW-0583">PHB biosynthesis</keyword>
<evidence type="ECO:0000313" key="6">
    <source>
        <dbReference type="Proteomes" id="UP000005275"/>
    </source>
</evidence>
<protein>
    <recommendedName>
        <fullName evidence="2">Poly(3-hydroxyalkanoate) polymerase subunit PhaE</fullName>
    </recommendedName>
</protein>
<reference evidence="5 6" key="1">
    <citation type="submission" date="2013-12" db="EMBL/GenBank/DDBJ databases">
        <authorList>
            <consortium name="DOE Joint Genome Institute"/>
            <person name="Bryant D.A."/>
            <person name="Huntemann M."/>
            <person name="Han J."/>
            <person name="Chen A."/>
            <person name="Kyrpides N."/>
            <person name="Mavromatis K."/>
            <person name="Markowitz V."/>
            <person name="Palaniappan K."/>
            <person name="Ivanova N."/>
            <person name="Schaumberg A."/>
            <person name="Pati A."/>
            <person name="Liolios K."/>
            <person name="Nordberg H.P."/>
            <person name="Cantor M.N."/>
            <person name="Hua S.X."/>
            <person name="Woyke T."/>
        </authorList>
    </citation>
    <scope>NUCLEOTIDE SEQUENCE [LARGE SCALE GENOMIC DNA]</scope>
    <source>
        <strain evidence="5 6">984</strain>
    </source>
</reference>
<dbReference type="EMBL" id="CP007031">
    <property type="protein sequence ID" value="AHF02653.1"/>
    <property type="molecule type" value="Genomic_DNA"/>
</dbReference>
<dbReference type="eggNOG" id="ENOG502Z9Y0">
    <property type="taxonomic scope" value="Bacteria"/>
</dbReference>